<dbReference type="PANTHER" id="PTHR34580">
    <property type="match status" value="1"/>
</dbReference>
<dbReference type="InterPro" id="IPR036390">
    <property type="entry name" value="WH_DNA-bd_sf"/>
</dbReference>
<comment type="caution">
    <text evidence="3">The sequence shown here is derived from an EMBL/GenBank/DDBJ whole genome shotgun (WGS) entry which is preliminary data.</text>
</comment>
<evidence type="ECO:0000259" key="1">
    <source>
        <dbReference type="Pfam" id="PF08279"/>
    </source>
</evidence>
<dbReference type="EMBL" id="BAAAYK010000031">
    <property type="protein sequence ID" value="GAA3354275.1"/>
    <property type="molecule type" value="Genomic_DNA"/>
</dbReference>
<protein>
    <submittedName>
        <fullName evidence="3">YafY family protein</fullName>
    </submittedName>
</protein>
<dbReference type="EMBL" id="BAAAYK010000038">
    <property type="protein sequence ID" value="GAA3363955.1"/>
    <property type="molecule type" value="Genomic_DNA"/>
</dbReference>
<dbReference type="PANTHER" id="PTHR34580:SF3">
    <property type="entry name" value="PROTEIN PAFB"/>
    <property type="match status" value="1"/>
</dbReference>
<dbReference type="PROSITE" id="PS52050">
    <property type="entry name" value="WYL"/>
    <property type="match status" value="1"/>
</dbReference>
<dbReference type="InterPro" id="IPR036388">
    <property type="entry name" value="WH-like_DNA-bd_sf"/>
</dbReference>
<name>A0ABP6RND1_9PSEU</name>
<organism evidence="3 5">
    <name type="scientific">Saccharopolyspora gregorii</name>
    <dbReference type="NCBI Taxonomy" id="33914"/>
    <lineage>
        <taxon>Bacteria</taxon>
        <taxon>Bacillati</taxon>
        <taxon>Actinomycetota</taxon>
        <taxon>Actinomycetes</taxon>
        <taxon>Pseudonocardiales</taxon>
        <taxon>Pseudonocardiaceae</taxon>
        <taxon>Saccharopolyspora</taxon>
    </lineage>
</organism>
<evidence type="ECO:0000313" key="5">
    <source>
        <dbReference type="Proteomes" id="UP001500483"/>
    </source>
</evidence>
<reference evidence="3" key="3">
    <citation type="submission" date="2023-12" db="EMBL/GenBank/DDBJ databases">
        <authorList>
            <person name="Sun Q."/>
            <person name="Inoue M."/>
        </authorList>
    </citation>
    <scope>NUCLEOTIDE SEQUENCE</scope>
    <source>
        <strain evidence="3">JCM 9687</strain>
    </source>
</reference>
<dbReference type="Pfam" id="PF08279">
    <property type="entry name" value="HTH_11"/>
    <property type="match status" value="1"/>
</dbReference>
<keyword evidence="5" id="KW-1185">Reference proteome</keyword>
<evidence type="ECO:0000313" key="4">
    <source>
        <dbReference type="EMBL" id="GAA3363955.1"/>
    </source>
</evidence>
<feature type="domain" description="Helix-turn-helix type 11" evidence="1">
    <location>
        <begin position="6"/>
        <end position="62"/>
    </location>
</feature>
<dbReference type="InterPro" id="IPR026881">
    <property type="entry name" value="WYL_dom"/>
</dbReference>
<feature type="domain" description="WYL" evidence="2">
    <location>
        <begin position="141"/>
        <end position="204"/>
    </location>
</feature>
<sequence length="231" mass="25174">MNRTDRLYALVEELRAVAPRPRSAGWLAKRFEVSTRTVERDIAALQQSGVPIWADTGRRGGYALDGSRTLPPLALTAGEALAVGIALRSAEGSPFAAAARSAARKLLAGLPEDVRRREEVLAGRVHLVGDGGTASAVAHHELAEAVASGNVLRLDYVDADGRPSYRDVEPMGLLWGSRGWYLLAWCRLRRGVRGFHVDRIGAVEALGERAPLRDAELRRELDRLDADPLRE</sequence>
<accession>A0ABP6RND1</accession>
<gene>
    <name evidence="3" type="ORF">GCM10020366_10460</name>
    <name evidence="4" type="ORF">GCM10020366_57900</name>
</gene>
<dbReference type="Proteomes" id="UP001500483">
    <property type="component" value="Unassembled WGS sequence"/>
</dbReference>
<dbReference type="SUPFAM" id="SSF46785">
    <property type="entry name" value="Winged helix' DNA-binding domain"/>
    <property type="match status" value="1"/>
</dbReference>
<dbReference type="InterPro" id="IPR013196">
    <property type="entry name" value="HTH_11"/>
</dbReference>
<dbReference type="Gene3D" id="1.10.10.10">
    <property type="entry name" value="Winged helix-like DNA-binding domain superfamily/Winged helix DNA-binding domain"/>
    <property type="match status" value="1"/>
</dbReference>
<evidence type="ECO:0000259" key="2">
    <source>
        <dbReference type="Pfam" id="PF13280"/>
    </source>
</evidence>
<reference evidence="3" key="1">
    <citation type="journal article" date="2014" name="Int. J. Syst. Evol. Microbiol.">
        <title>Complete genome of a new Firmicutes species belonging to the dominant human colonic microbiota ('Ruminococcus bicirculans') reveals two chromosomes and a selective capacity to utilize plant glucans.</title>
        <authorList>
            <consortium name="NISC Comparative Sequencing Program"/>
            <person name="Wegmann U."/>
            <person name="Louis P."/>
            <person name="Goesmann A."/>
            <person name="Henrissat B."/>
            <person name="Duncan S.H."/>
            <person name="Flint H.J."/>
        </authorList>
    </citation>
    <scope>NUCLEOTIDE SEQUENCE</scope>
    <source>
        <strain evidence="3">JCM 9687</strain>
    </source>
</reference>
<reference evidence="5" key="2">
    <citation type="journal article" date="2019" name="Int. J. Syst. Evol. Microbiol.">
        <title>The Global Catalogue of Microorganisms (GCM) 10K type strain sequencing project: providing services to taxonomists for standard genome sequencing and annotation.</title>
        <authorList>
            <consortium name="The Broad Institute Genomics Platform"/>
            <consortium name="The Broad Institute Genome Sequencing Center for Infectious Disease"/>
            <person name="Wu L."/>
            <person name="Ma J."/>
        </authorList>
    </citation>
    <scope>NUCLEOTIDE SEQUENCE [LARGE SCALE GENOMIC DNA]</scope>
    <source>
        <strain evidence="5">JCM 9687</strain>
    </source>
</reference>
<evidence type="ECO:0000313" key="3">
    <source>
        <dbReference type="EMBL" id="GAA3354275.1"/>
    </source>
</evidence>
<dbReference type="InterPro" id="IPR051534">
    <property type="entry name" value="CBASS_pafABC_assoc_protein"/>
</dbReference>
<proteinExistence type="predicted"/>
<dbReference type="RefSeq" id="WP_344924637.1">
    <property type="nucleotide sequence ID" value="NZ_BAAAYK010000031.1"/>
</dbReference>
<dbReference type="Pfam" id="PF13280">
    <property type="entry name" value="WYL"/>
    <property type="match status" value="1"/>
</dbReference>